<keyword evidence="1" id="KW-0732">Signal</keyword>
<feature type="signal peptide" evidence="1">
    <location>
        <begin position="1"/>
        <end position="25"/>
    </location>
</feature>
<feature type="domain" description="DUF4394" evidence="2">
    <location>
        <begin position="49"/>
        <end position="270"/>
    </location>
</feature>
<reference evidence="3" key="1">
    <citation type="submission" date="2024-05" db="EMBL/GenBank/DDBJ databases">
        <authorList>
            <person name="Jung D.-H."/>
        </authorList>
    </citation>
    <scope>NUCLEOTIDE SEQUENCE</scope>
    <source>
        <strain evidence="3">JA-25</strain>
    </source>
</reference>
<accession>A0ABX0QHM4</accession>
<gene>
    <name evidence="3" type="ORF">F7231_10330</name>
</gene>
<evidence type="ECO:0000313" key="4">
    <source>
        <dbReference type="Proteomes" id="UP000606008"/>
    </source>
</evidence>
<protein>
    <submittedName>
        <fullName evidence="3">DUF4394 domain-containing protein</fullName>
    </submittedName>
</protein>
<feature type="domain" description="DUF4394" evidence="2">
    <location>
        <begin position="286"/>
        <end position="508"/>
    </location>
</feature>
<feature type="chain" id="PRO_5045500075" evidence="1">
    <location>
        <begin position="26"/>
        <end position="518"/>
    </location>
</feature>
<evidence type="ECO:0000313" key="3">
    <source>
        <dbReference type="EMBL" id="NID10567.1"/>
    </source>
</evidence>
<dbReference type="EMBL" id="WAEL01000003">
    <property type="protein sequence ID" value="NID10567.1"/>
    <property type="molecule type" value="Genomic_DNA"/>
</dbReference>
<organism evidence="3 4">
    <name type="scientific">Fibrivirga algicola</name>
    <dbReference type="NCBI Taxonomy" id="2950420"/>
    <lineage>
        <taxon>Bacteria</taxon>
        <taxon>Pseudomonadati</taxon>
        <taxon>Bacteroidota</taxon>
        <taxon>Cytophagia</taxon>
        <taxon>Cytophagales</taxon>
        <taxon>Spirosomataceae</taxon>
        <taxon>Fibrivirga</taxon>
    </lineage>
</organism>
<dbReference type="RefSeq" id="WP_166691824.1">
    <property type="nucleotide sequence ID" value="NZ_WAEL01000003.1"/>
</dbReference>
<proteinExistence type="predicted"/>
<sequence length="518" mass="53464">MRVNRLHIKSLVAGLCLLFAATSCDHRTEPNPATLPDQVVYALNNANQLLQLNIRSSNSPMATTTITGVDAGNGERILSIDFRPATGQLYGVSNQSRLFVINPATAVARPIATTAFSPAISGSIVSIDFNPTVDRIRLVTNTGQNLRLNPETGAVAVTDGGINGVTGAAIGGVAYTNSQAGATSTTLYDIDPATDRLYIQNPPNNGMLADVGPLGLNITDAVGFDISSTDNSQGLAAVTFNGASELQQINLATGRLQKLGNLPGTIIGLAIPTTPVAYAIDGGTNNLLIFNPNSPSSVVTKTITGLQSGETILGIDSRPVNGQLFMLGSSSRLYVVGVNATTAWTATQVGTAGAFTLSGTEFGFDFNPTVDRIRVISNTGQNLRLNPNDGTLTLADGSLTFAPMTGTPNVSAGAYTNNFAGATTTVLYDIDVRAGGAMLFKQDPPNNGVLVSVGSLGVDVESANGFDIGGTSGMAYALLRTTGVTRVYTINLTTGAATAMMPIPGNPNPRGFTLGLGF</sequence>
<keyword evidence="4" id="KW-1185">Reference proteome</keyword>
<evidence type="ECO:0000259" key="2">
    <source>
        <dbReference type="Pfam" id="PF14339"/>
    </source>
</evidence>
<dbReference type="PROSITE" id="PS51257">
    <property type="entry name" value="PROKAR_LIPOPROTEIN"/>
    <property type="match status" value="1"/>
</dbReference>
<evidence type="ECO:0000256" key="1">
    <source>
        <dbReference type="SAM" id="SignalP"/>
    </source>
</evidence>
<comment type="caution">
    <text evidence="3">The sequence shown here is derived from an EMBL/GenBank/DDBJ whole genome shotgun (WGS) entry which is preliminary data.</text>
</comment>
<dbReference type="SUPFAM" id="SSF69322">
    <property type="entry name" value="Tricorn protease domain 2"/>
    <property type="match status" value="1"/>
</dbReference>
<dbReference type="InterPro" id="IPR025507">
    <property type="entry name" value="DUF4394"/>
</dbReference>
<dbReference type="Pfam" id="PF14339">
    <property type="entry name" value="DUF4394"/>
    <property type="match status" value="2"/>
</dbReference>
<name>A0ABX0QHM4_9BACT</name>
<dbReference type="Proteomes" id="UP000606008">
    <property type="component" value="Unassembled WGS sequence"/>
</dbReference>